<dbReference type="InterPro" id="IPR033877">
    <property type="entry name" value="Frm2/Hbn1"/>
</dbReference>
<dbReference type="GO" id="GO:0034599">
    <property type="term" value="P:cellular response to oxidative stress"/>
    <property type="evidence" value="ECO:0007669"/>
    <property type="project" value="InterPro"/>
</dbReference>
<dbReference type="EMBL" id="MBDL01000009">
    <property type="protein sequence ID" value="ODA12954.1"/>
    <property type="molecule type" value="Genomic_DNA"/>
</dbReference>
<comment type="subcellular location">
    <subcellularLocation>
        <location evidence="1">Cytoplasm</location>
    </subcellularLocation>
</comment>
<gene>
    <name evidence="5" type="ORF">BBP83_05710</name>
</gene>
<dbReference type="RefSeq" id="WP_068886814.1">
    <property type="nucleotide sequence ID" value="NZ_CBCRUU010000006.1"/>
</dbReference>
<dbReference type="PANTHER" id="PTHR43035">
    <property type="entry name" value="FATTY ACID REPRESSION MUTANT PROTEIN 2-RELATED"/>
    <property type="match status" value="1"/>
</dbReference>
<dbReference type="PANTHER" id="PTHR43035:SF1">
    <property type="entry name" value="FATTY ACID REPRESSION MUTANT PROTEIN 2-RELATED"/>
    <property type="match status" value="1"/>
</dbReference>
<feature type="domain" description="Nitroreductase" evidence="4">
    <location>
        <begin position="38"/>
        <end position="206"/>
    </location>
</feature>
<name>A0A1C3CW12_9GAMM</name>
<dbReference type="CDD" id="cd02140">
    <property type="entry name" value="Frm2-like"/>
    <property type="match status" value="1"/>
</dbReference>
<keyword evidence="2" id="KW-0963">Cytoplasm</keyword>
<dbReference type="Pfam" id="PF00881">
    <property type="entry name" value="Nitroreductase"/>
    <property type="match status" value="1"/>
</dbReference>
<dbReference type="Proteomes" id="UP000186553">
    <property type="component" value="Unassembled WGS sequence"/>
</dbReference>
<reference evidence="5 6" key="1">
    <citation type="submission" date="2016-07" db="EMBL/GenBank/DDBJ databases">
        <title>Acinetobacter sp. ANC 4603.</title>
        <authorList>
            <person name="Radolfova-Krizova L."/>
            <person name="Nemec A."/>
        </authorList>
    </citation>
    <scope>NUCLEOTIDE SEQUENCE [LARGE SCALE GENOMIC DNA]</scope>
    <source>
        <strain evidence="5 6">ANC 4603</strain>
    </source>
</reference>
<organism evidence="5 6">
    <name type="scientific">Acinetobacter celticus</name>
    <dbReference type="NCBI Taxonomy" id="1891224"/>
    <lineage>
        <taxon>Bacteria</taxon>
        <taxon>Pseudomonadati</taxon>
        <taxon>Pseudomonadota</taxon>
        <taxon>Gammaproteobacteria</taxon>
        <taxon>Moraxellales</taxon>
        <taxon>Moraxellaceae</taxon>
        <taxon>Acinetobacter</taxon>
    </lineage>
</organism>
<dbReference type="STRING" id="1891224.BBP83_05710"/>
<dbReference type="GO" id="GO:0016491">
    <property type="term" value="F:oxidoreductase activity"/>
    <property type="evidence" value="ECO:0007669"/>
    <property type="project" value="UniProtKB-KW"/>
</dbReference>
<protein>
    <recommendedName>
        <fullName evidence="4">Nitroreductase domain-containing protein</fullName>
    </recommendedName>
</protein>
<keyword evidence="6" id="KW-1185">Reference proteome</keyword>
<accession>A0A1C3CW12</accession>
<dbReference type="FunFam" id="3.40.109.10:FF:000001">
    <property type="entry name" value="Nitroreductase family"/>
    <property type="match status" value="1"/>
</dbReference>
<evidence type="ECO:0000313" key="5">
    <source>
        <dbReference type="EMBL" id="ODA12954.1"/>
    </source>
</evidence>
<comment type="caution">
    <text evidence="5">The sequence shown here is derived from an EMBL/GenBank/DDBJ whole genome shotgun (WGS) entry which is preliminary data.</text>
</comment>
<dbReference type="SUPFAM" id="SSF55469">
    <property type="entry name" value="FMN-dependent nitroreductase-like"/>
    <property type="match status" value="1"/>
</dbReference>
<dbReference type="Gene3D" id="3.40.109.10">
    <property type="entry name" value="NADH Oxidase"/>
    <property type="match status" value="1"/>
</dbReference>
<evidence type="ECO:0000259" key="4">
    <source>
        <dbReference type="Pfam" id="PF00881"/>
    </source>
</evidence>
<proteinExistence type="predicted"/>
<evidence type="ECO:0000256" key="2">
    <source>
        <dbReference type="ARBA" id="ARBA00022490"/>
    </source>
</evidence>
<keyword evidence="3" id="KW-0560">Oxidoreductase</keyword>
<sequence length="228" mass="25945">MDLFNKIGAVLTTDLTKDFKFKKKPSNAPFEITFVDQLKKRRSVYQLGKKVHYSQAYIAELIQESVRSCPSAYNSQSTRIVVLFGESHQSFWDIVKEIQKRHVPSTIFEGVEIKIDQCADAFGTVLFYEDQNTIQQLQKKVPFSASDFPVWSEQTSGMAQFAIWTSLADSGLGASLQHYNPSVDRAVADYFGIASNWLMRAQLVFGSIEGQVAEKEETNDQDRFRVYI</sequence>
<evidence type="ECO:0000313" key="6">
    <source>
        <dbReference type="Proteomes" id="UP000186553"/>
    </source>
</evidence>
<dbReference type="InterPro" id="IPR029479">
    <property type="entry name" value="Nitroreductase"/>
</dbReference>
<dbReference type="GO" id="GO:0005737">
    <property type="term" value="C:cytoplasm"/>
    <property type="evidence" value="ECO:0007669"/>
    <property type="project" value="UniProtKB-SubCell"/>
</dbReference>
<dbReference type="AlphaFoldDB" id="A0A1C3CW12"/>
<evidence type="ECO:0000256" key="3">
    <source>
        <dbReference type="ARBA" id="ARBA00023002"/>
    </source>
</evidence>
<evidence type="ECO:0000256" key="1">
    <source>
        <dbReference type="ARBA" id="ARBA00004496"/>
    </source>
</evidence>
<dbReference type="OrthoDB" id="9810617at2"/>
<dbReference type="InterPro" id="IPR000415">
    <property type="entry name" value="Nitroreductase-like"/>
</dbReference>